<comment type="caution">
    <text evidence="1">The sequence shown here is derived from an EMBL/GenBank/DDBJ whole genome shotgun (WGS) entry which is preliminary data.</text>
</comment>
<evidence type="ECO:0000313" key="1">
    <source>
        <dbReference type="EMBL" id="KAF5568719.1"/>
    </source>
</evidence>
<organism evidence="1 2">
    <name type="scientific">Fusarium phyllophilum</name>
    <dbReference type="NCBI Taxonomy" id="47803"/>
    <lineage>
        <taxon>Eukaryota</taxon>
        <taxon>Fungi</taxon>
        <taxon>Dikarya</taxon>
        <taxon>Ascomycota</taxon>
        <taxon>Pezizomycotina</taxon>
        <taxon>Sordariomycetes</taxon>
        <taxon>Hypocreomycetidae</taxon>
        <taxon>Hypocreales</taxon>
        <taxon>Nectriaceae</taxon>
        <taxon>Fusarium</taxon>
        <taxon>Fusarium fujikuroi species complex</taxon>
    </lineage>
</organism>
<dbReference type="Proteomes" id="UP000582016">
    <property type="component" value="Unassembled WGS sequence"/>
</dbReference>
<sequence>MDPFNSLPAEVRIKILGSIHSHTTTARLIRASPIMLAQYTTTESSNLREYLSQLVGTDGNDHDILQDALAIIYLGETYHQDDICDLVHEWKAKTLSLPFGRGDNGMITKLRLLFERMSEFIDDYLSKATAQNTAEAYLQGPRRTYIDTVDPQRITLLDLNPQERLRFFQAFIKFEVLCKLNSHRVSGARATIRLKLPKLSSWEKEASMCVYEYMRASYSAMFAQCVGAQTFKDYKKFCDLQRQSERERAFFVETMCYDPRYPFLRYEIPEYAADFPEIPKYAAKFPKALPWCGFDVLSHLMMEAKATHEPMWIAKMCSRYDRRSYDSVQYTVETQLDRVPPNRRSRHLSPSDTEVHQIKREQRTIHRQRAWAFFDDARLCPGQQAHFPTEEEIKAEVARLKYERKMNAKKQWEEYFAKKRSSPPWYNSRATRSDPYSSTKAKKILENSEPYGSYLTPLPFYVLPKARHFR</sequence>
<proteinExistence type="predicted"/>
<dbReference type="EMBL" id="JAAOAQ010000080">
    <property type="protein sequence ID" value="KAF5568719.1"/>
    <property type="molecule type" value="Genomic_DNA"/>
</dbReference>
<accession>A0A8H5NKB9</accession>
<reference evidence="1 2" key="1">
    <citation type="submission" date="2020-05" db="EMBL/GenBank/DDBJ databases">
        <title>Identification and distribution of gene clusters putatively required for synthesis of sphingolipid metabolism inhibitors in phylogenetically diverse species of the filamentous fungus Fusarium.</title>
        <authorList>
            <person name="Kim H.-S."/>
            <person name="Busman M."/>
            <person name="Brown D.W."/>
            <person name="Divon H."/>
            <person name="Uhlig S."/>
            <person name="Proctor R.H."/>
        </authorList>
    </citation>
    <scope>NUCLEOTIDE SEQUENCE [LARGE SCALE GENOMIC DNA]</scope>
    <source>
        <strain evidence="1 2">NRRL 13617</strain>
    </source>
</reference>
<keyword evidence="2" id="KW-1185">Reference proteome</keyword>
<gene>
    <name evidence="1" type="ORF">FPHYL_2672</name>
</gene>
<dbReference type="OrthoDB" id="4636359at2759"/>
<protein>
    <submittedName>
        <fullName evidence="1">Uncharacterized protein</fullName>
    </submittedName>
</protein>
<dbReference type="AlphaFoldDB" id="A0A8H5NKB9"/>
<evidence type="ECO:0000313" key="2">
    <source>
        <dbReference type="Proteomes" id="UP000582016"/>
    </source>
</evidence>
<name>A0A8H5NKB9_9HYPO</name>